<dbReference type="EMBL" id="CP000112">
    <property type="protein sequence ID" value="ABB38440.1"/>
    <property type="molecule type" value="Genomic_DNA"/>
</dbReference>
<evidence type="ECO:0000259" key="2">
    <source>
        <dbReference type="Pfam" id="PF11741"/>
    </source>
</evidence>
<dbReference type="HOGENOM" id="CLU_1710281_0_0_7"/>
<sequence>MKMRHIPGLILLALLLCAAPATALPAETGGEQTLQPKSPPPEGTPTRVINIGVSRQGEADVFCIDFNKPRIPDLQTVDNGAPRIYFDITDIHEWSGAKRYDVNGTYIQAVRTHHNTDKKTMRVVLDLNDRYNYRVDPSWVEDYYLFCIAISKR</sequence>
<keyword evidence="4" id="KW-1185">Reference proteome</keyword>
<evidence type="ECO:0000313" key="4">
    <source>
        <dbReference type="Proteomes" id="UP000002710"/>
    </source>
</evidence>
<feature type="domain" description="AMIN" evidence="2">
    <location>
        <begin position="66"/>
        <end position="136"/>
    </location>
</feature>
<feature type="signal peptide" evidence="1">
    <location>
        <begin position="1"/>
        <end position="23"/>
    </location>
</feature>
<dbReference type="STRING" id="207559.Dde_1643"/>
<gene>
    <name evidence="3" type="ordered locus">Dde_1643</name>
</gene>
<protein>
    <recommendedName>
        <fullName evidence="2">AMIN domain-containing protein</fullName>
    </recommendedName>
</protein>
<name>Q311F6_OLEA2</name>
<dbReference type="InterPro" id="IPR021731">
    <property type="entry name" value="AMIN_dom"/>
</dbReference>
<reference evidence="3 4" key="1">
    <citation type="journal article" date="2011" name="J. Bacteriol.">
        <title>Complete genome sequence and updated annotation of Desulfovibrio alaskensis G20.</title>
        <authorList>
            <person name="Hauser L.J."/>
            <person name="Land M.L."/>
            <person name="Brown S.D."/>
            <person name="Larimer F."/>
            <person name="Keller K.L."/>
            <person name="Rapp-Giles B.J."/>
            <person name="Price M.N."/>
            <person name="Lin M."/>
            <person name="Bruce D.C."/>
            <person name="Detter J.C."/>
            <person name="Tapia R."/>
            <person name="Han C.S."/>
            <person name="Goodwin L.A."/>
            <person name="Cheng J.F."/>
            <person name="Pitluck S."/>
            <person name="Copeland A."/>
            <person name="Lucas S."/>
            <person name="Nolan M."/>
            <person name="Lapidus A.L."/>
            <person name="Palumbo A.V."/>
            <person name="Wall J.D."/>
        </authorList>
    </citation>
    <scope>NUCLEOTIDE SEQUENCE [LARGE SCALE GENOMIC DNA]</scope>
    <source>
        <strain evidence="4">ATCC BAA 1058 / DSM 17464 / G20</strain>
    </source>
</reference>
<dbReference type="AlphaFoldDB" id="Q311F6"/>
<feature type="chain" id="PRO_5004219790" description="AMIN domain-containing protein" evidence="1">
    <location>
        <begin position="24"/>
        <end position="153"/>
    </location>
</feature>
<dbReference type="eggNOG" id="ENOG5034CEI">
    <property type="taxonomic scope" value="Bacteria"/>
</dbReference>
<proteinExistence type="predicted"/>
<keyword evidence="1" id="KW-0732">Signal</keyword>
<dbReference type="KEGG" id="dde:Dde_1643"/>
<accession>Q311F6</accession>
<dbReference type="Gene3D" id="2.60.40.3500">
    <property type="match status" value="1"/>
</dbReference>
<dbReference type="Pfam" id="PF11741">
    <property type="entry name" value="AMIN"/>
    <property type="match status" value="1"/>
</dbReference>
<organism evidence="3 4">
    <name type="scientific">Oleidesulfovibrio alaskensis (strain ATCC BAA-1058 / DSM 17464 / G20)</name>
    <name type="common">Desulfovibrio alaskensis</name>
    <dbReference type="NCBI Taxonomy" id="207559"/>
    <lineage>
        <taxon>Bacteria</taxon>
        <taxon>Pseudomonadati</taxon>
        <taxon>Thermodesulfobacteriota</taxon>
        <taxon>Desulfovibrionia</taxon>
        <taxon>Desulfovibrionales</taxon>
        <taxon>Desulfovibrionaceae</taxon>
        <taxon>Oleidesulfovibrio</taxon>
    </lineage>
</organism>
<evidence type="ECO:0000256" key="1">
    <source>
        <dbReference type="SAM" id="SignalP"/>
    </source>
</evidence>
<evidence type="ECO:0000313" key="3">
    <source>
        <dbReference type="EMBL" id="ABB38440.1"/>
    </source>
</evidence>
<dbReference type="Proteomes" id="UP000002710">
    <property type="component" value="Chromosome"/>
</dbReference>